<evidence type="ECO:0000313" key="2">
    <source>
        <dbReference type="Proteomes" id="UP000198506"/>
    </source>
</evidence>
<accession>A0AA94KZB3</accession>
<sequence length="308" mass="34372">MAPRVRDIDMQYSPDHLLPYGIEVFDVRGRLSIEEYGDELFATLLVSGEQARTRIPEFHEDAEGPYLVIGVHGSSAPELYDWVLYNGPKKGGRSRLSARVELGRINRDVLDDLRVRLFAVDIFDADADARLLSSPPSASVAVEVEIDPTIVDVNVASCVAYRIDDDDRSGIYWRASGSYFPGEPKCVRTYLADENAAWLREVNGDDDPVESEADDSDLWFDAEEFLEDANSEPKEKVLLPVPAVWVTAQDDTGFTSREFGIPSGVHMRITKKDKVPSRPVTWLVGGLSEDESVGGRATHVALRINWWD</sequence>
<reference evidence="1 2" key="1">
    <citation type="submission" date="2016-10" db="EMBL/GenBank/DDBJ databases">
        <authorList>
            <person name="Varghese N."/>
            <person name="Submissions S."/>
        </authorList>
    </citation>
    <scope>NUCLEOTIDE SEQUENCE [LARGE SCALE GENOMIC DNA]</scope>
    <source>
        <strain evidence="1 2">IAM 15147</strain>
    </source>
</reference>
<dbReference type="Proteomes" id="UP000198506">
    <property type="component" value="Unassembled WGS sequence"/>
</dbReference>
<protein>
    <submittedName>
        <fullName evidence="1">Uncharacterized protein</fullName>
    </submittedName>
</protein>
<organism evidence="1 2">
    <name type="scientific">Agrococcus baldri</name>
    <dbReference type="NCBI Taxonomy" id="153730"/>
    <lineage>
        <taxon>Bacteria</taxon>
        <taxon>Bacillati</taxon>
        <taxon>Actinomycetota</taxon>
        <taxon>Actinomycetes</taxon>
        <taxon>Micrococcales</taxon>
        <taxon>Microbacteriaceae</taxon>
        <taxon>Agrococcus</taxon>
    </lineage>
</organism>
<gene>
    <name evidence="1" type="ORF">SAMN04487783_1123</name>
</gene>
<keyword evidence="2" id="KW-1185">Reference proteome</keyword>
<dbReference type="AlphaFoldDB" id="A0AA94KZB3"/>
<evidence type="ECO:0000313" key="1">
    <source>
        <dbReference type="EMBL" id="SFS08590.1"/>
    </source>
</evidence>
<proteinExistence type="predicted"/>
<comment type="caution">
    <text evidence="1">The sequence shown here is derived from an EMBL/GenBank/DDBJ whole genome shotgun (WGS) entry which is preliminary data.</text>
</comment>
<name>A0AA94KZB3_9MICO</name>
<dbReference type="EMBL" id="FOZN01000002">
    <property type="protein sequence ID" value="SFS08590.1"/>
    <property type="molecule type" value="Genomic_DNA"/>
</dbReference>